<protein>
    <submittedName>
        <fullName evidence="1">Uncharacterized protein</fullName>
    </submittedName>
</protein>
<sequence>MNLFDYSLFIGKNIGDIPARGFYSGIILPDFMQWDEKHPGQISGATFRSFMLTLDSMDQAIMKDPPSSVLFAQTNYAVLVNDQPYDFTISQNISSVPNPLRPNEIISIGRTQLTFNEIPREAKIEIHVRIGTDVIRYYQERLNDRLQSLPKNENFWSNFEHAIVRLMRYSLDRVQNFKLVKQILPRDTAAQFKQWMYNDLKNKITGAVFLKGKTAGGNVPQDTILGYTIHAEDELLETTMQSTDTEESIIFREPVSTNTRISITWRDPLTGHMLRHMYIPDLSVVESWNYINPDTQEMGILISHAKNLQYQLLFEGKPIEIIPTTVGNKDFIPIDITAPSYSGGTFILQHMDRGKWKEIGSQETPEREPRVVNWKFSHPDTQEIGILVNGNPQWKYQLSANNSTQPIERMTTIGRREIFIPKQVNLYKEGLLVTLQYEDGTGWKNIDSYTVPKKDDTPSSEEQLKVLDWRYNNWNTSGRTGVLFVSKIPDATYFIARGNKKISDIPIPLDSDQIFLPIDQYPPAGETIKLVYGTPPNFKVYSQTYTIPKSEEEIRPPKVLNWTYQDETNHQQGVLVEGELHTQYQLLANNQPINNMTIIPISESQSLLSLPVSLDSDVYAGTSFTLQYKKGDTWENVASYTGKGTTAIQTPPTVVNWTYQDETNHQQGVLVEGELHTQYQLLANNQPINNMTIIPISESQSLLSLPVSLDSDVYAGTSFTLQYKKGDTWENVASYIGKGTTAIQTPPTVVNWTYENKQTNQKGILVTGSPFIQYQVAENGQFNPPPEISIVENQVFIPLEPYPVAGVVLSLYYLKGTDWMPFDSYTIPEQEQVVSTSILNWHYTYQGQKGLLIDNVNKNKTYRIQRVDDQESHFSLIDPNSIQMVNDKQWFIPITSDMKPGVRMSVYEGNLLIGQYTAVEEPSIPTTPRVADWHYTYNNESGILIQDDQPNLTYHLKIGDDFFMVGPEKKQKLLNNQTFLPVIHIQDPAFSGKQIILYAGTPSSTFNEIGKITL</sequence>
<gene>
    <name evidence="1" type="ORF">NPM19_28500</name>
</gene>
<organism evidence="1 2">
    <name type="scientific">Bacillus cereus</name>
    <dbReference type="NCBI Taxonomy" id="1396"/>
    <lineage>
        <taxon>Bacteria</taxon>
        <taxon>Bacillati</taxon>
        <taxon>Bacillota</taxon>
        <taxon>Bacilli</taxon>
        <taxon>Bacillales</taxon>
        <taxon>Bacillaceae</taxon>
        <taxon>Bacillus</taxon>
        <taxon>Bacillus cereus group</taxon>
    </lineage>
</organism>
<reference evidence="1" key="1">
    <citation type="submission" date="2022-07" db="EMBL/GenBank/DDBJ databases">
        <title>Identification and characterization of Bacillus thuringiensis and other Bacillus cereus group isolates from spinach by whole genome sequencing.</title>
        <authorList>
            <person name="Zao X."/>
            <person name="Zervas A."/>
            <person name="Hendriks M."/>
            <person name="Rajkovic A."/>
            <person name="Van Overbeek L."/>
            <person name="Hendriksen N.B."/>
            <person name="Uyttendaele M."/>
        </authorList>
    </citation>
    <scope>NUCLEOTIDE SEQUENCE</scope>
    <source>
        <strain evidence="1">781001F-1</strain>
    </source>
</reference>
<proteinExistence type="predicted"/>
<evidence type="ECO:0000313" key="2">
    <source>
        <dbReference type="Proteomes" id="UP001204643"/>
    </source>
</evidence>
<evidence type="ECO:0000313" key="1">
    <source>
        <dbReference type="EMBL" id="MCQ6288529.1"/>
    </source>
</evidence>
<accession>A0AAW5L7K0</accession>
<dbReference type="AlphaFoldDB" id="A0AAW5L7K0"/>
<dbReference type="RefSeq" id="WP_256425275.1">
    <property type="nucleotide sequence ID" value="NZ_JANHEB010000076.1"/>
</dbReference>
<dbReference type="Proteomes" id="UP001204643">
    <property type="component" value="Unassembled WGS sequence"/>
</dbReference>
<dbReference type="EMBL" id="JANHEB010000076">
    <property type="protein sequence ID" value="MCQ6288529.1"/>
    <property type="molecule type" value="Genomic_DNA"/>
</dbReference>
<comment type="caution">
    <text evidence="1">The sequence shown here is derived from an EMBL/GenBank/DDBJ whole genome shotgun (WGS) entry which is preliminary data.</text>
</comment>
<name>A0AAW5L7K0_BACCE</name>